<keyword evidence="3" id="KW-0472">Membrane</keyword>
<gene>
    <name evidence="4" type="ORF">CFP56_025596</name>
</gene>
<proteinExistence type="predicted"/>
<evidence type="ECO:0000256" key="1">
    <source>
        <dbReference type="SAM" id="Coils"/>
    </source>
</evidence>
<dbReference type="Proteomes" id="UP000237347">
    <property type="component" value="Unassembled WGS sequence"/>
</dbReference>
<feature type="region of interest" description="Disordered" evidence="2">
    <location>
        <begin position="158"/>
        <end position="177"/>
    </location>
</feature>
<feature type="transmembrane region" description="Helical" evidence="3">
    <location>
        <begin position="332"/>
        <end position="351"/>
    </location>
</feature>
<keyword evidence="3" id="KW-0812">Transmembrane</keyword>
<keyword evidence="1" id="KW-0175">Coiled coil</keyword>
<reference evidence="4 5" key="1">
    <citation type="journal article" date="2018" name="Sci. Data">
        <title>The draft genome sequence of cork oak.</title>
        <authorList>
            <person name="Ramos A.M."/>
            <person name="Usie A."/>
            <person name="Barbosa P."/>
            <person name="Barros P.M."/>
            <person name="Capote T."/>
            <person name="Chaves I."/>
            <person name="Simoes F."/>
            <person name="Abreu I."/>
            <person name="Carrasquinho I."/>
            <person name="Faro C."/>
            <person name="Guimaraes J.B."/>
            <person name="Mendonca D."/>
            <person name="Nobrega F."/>
            <person name="Rodrigues L."/>
            <person name="Saibo N.J.M."/>
            <person name="Varela M.C."/>
            <person name="Egas C."/>
            <person name="Matos J."/>
            <person name="Miguel C.M."/>
            <person name="Oliveira M.M."/>
            <person name="Ricardo C.P."/>
            <person name="Goncalves S."/>
        </authorList>
    </citation>
    <scope>NUCLEOTIDE SEQUENCE [LARGE SCALE GENOMIC DNA]</scope>
    <source>
        <strain evidence="5">cv. HL8</strain>
    </source>
</reference>
<evidence type="ECO:0000313" key="4">
    <source>
        <dbReference type="EMBL" id="KAK7833457.1"/>
    </source>
</evidence>
<dbReference type="EMBL" id="PKMF04000406">
    <property type="protein sequence ID" value="KAK7833457.1"/>
    <property type="molecule type" value="Genomic_DNA"/>
</dbReference>
<evidence type="ECO:0000313" key="5">
    <source>
        <dbReference type="Proteomes" id="UP000237347"/>
    </source>
</evidence>
<feature type="compositionally biased region" description="Polar residues" evidence="2">
    <location>
        <begin position="160"/>
        <end position="170"/>
    </location>
</feature>
<name>A0AAW0K3L8_QUESU</name>
<feature type="coiled-coil region" evidence="1">
    <location>
        <begin position="187"/>
        <end position="221"/>
    </location>
</feature>
<dbReference type="PANTHER" id="PTHR37761:SF2">
    <property type="entry name" value="OS09G0108400 PROTEIN"/>
    <property type="match status" value="1"/>
</dbReference>
<dbReference type="AlphaFoldDB" id="A0AAW0K3L8"/>
<sequence>MAGLLAWAADVVGASGPQNNEEDDPNSIPIVFTTEQQSYAQELDRKAASLSRSIQDLRLRLPPPDISQRLPHLHAHSLASNAALALQLNSHSATREQVQLREVKLQEENAAYEKAISNCENKIQEKMQEADLLHKKLEELDETEKNLRAEQESTKAAFVANQSGRSSDSAVESKVSVNAEPDTEVMKSAILEKLENKKKELSSMEEMVQDLEKRWTQVQDKALKLPSPGNIYCAAQREKILDKRLHSLIEQLEAKQVQAESLVSEIHLKEMELEKLNGLRVERSNIEANNARNRFGRSTSGKGYGSSDYIVDAHLKPPYYLGGRSENQQKLMLMRSAFVLYIFALHILVFIKISF</sequence>
<keyword evidence="3" id="KW-1133">Transmembrane helix</keyword>
<comment type="caution">
    <text evidence="4">The sequence shown here is derived from an EMBL/GenBank/DDBJ whole genome shotgun (WGS) entry which is preliminary data.</text>
</comment>
<evidence type="ECO:0000256" key="2">
    <source>
        <dbReference type="SAM" id="MobiDB-lite"/>
    </source>
</evidence>
<keyword evidence="5" id="KW-1185">Reference proteome</keyword>
<protein>
    <submittedName>
        <fullName evidence="4">Uncharacterized protein</fullName>
    </submittedName>
</protein>
<accession>A0AAW0K3L8</accession>
<dbReference type="PANTHER" id="PTHR37761">
    <property type="entry name" value="OS09G0108400 PROTEIN"/>
    <property type="match status" value="1"/>
</dbReference>
<dbReference type="Gramene" id="rna-CFP56_26416">
    <property type="protein sequence ID" value="cds-POF18983.1"/>
    <property type="gene ID" value="gene-CFP56_26416"/>
</dbReference>
<evidence type="ECO:0000256" key="3">
    <source>
        <dbReference type="SAM" id="Phobius"/>
    </source>
</evidence>
<organism evidence="4 5">
    <name type="scientific">Quercus suber</name>
    <name type="common">Cork oak</name>
    <dbReference type="NCBI Taxonomy" id="58331"/>
    <lineage>
        <taxon>Eukaryota</taxon>
        <taxon>Viridiplantae</taxon>
        <taxon>Streptophyta</taxon>
        <taxon>Embryophyta</taxon>
        <taxon>Tracheophyta</taxon>
        <taxon>Spermatophyta</taxon>
        <taxon>Magnoliopsida</taxon>
        <taxon>eudicotyledons</taxon>
        <taxon>Gunneridae</taxon>
        <taxon>Pentapetalae</taxon>
        <taxon>rosids</taxon>
        <taxon>fabids</taxon>
        <taxon>Fagales</taxon>
        <taxon>Fagaceae</taxon>
        <taxon>Quercus</taxon>
    </lineage>
</organism>
<feature type="coiled-coil region" evidence="1">
    <location>
        <begin position="95"/>
        <end position="157"/>
    </location>
</feature>